<evidence type="ECO:0000256" key="2">
    <source>
        <dbReference type="ARBA" id="ARBA00023015"/>
    </source>
</evidence>
<dbReference type="Gene3D" id="3.40.190.10">
    <property type="entry name" value="Periplasmic binding protein-like II"/>
    <property type="match status" value="2"/>
</dbReference>
<keyword evidence="4" id="KW-0804">Transcription</keyword>
<dbReference type="Gene3D" id="1.10.10.10">
    <property type="entry name" value="Winged helix-like DNA-binding domain superfamily/Winged helix DNA-binding domain"/>
    <property type="match status" value="1"/>
</dbReference>
<dbReference type="InterPro" id="IPR005119">
    <property type="entry name" value="LysR_subst-bd"/>
</dbReference>
<keyword evidence="2" id="KW-0805">Transcription regulation</keyword>
<feature type="domain" description="HTH lysR-type" evidence="5">
    <location>
        <begin position="1"/>
        <end position="58"/>
    </location>
</feature>
<evidence type="ECO:0000256" key="3">
    <source>
        <dbReference type="ARBA" id="ARBA00023125"/>
    </source>
</evidence>
<dbReference type="PANTHER" id="PTHR30346:SF28">
    <property type="entry name" value="HTH-TYPE TRANSCRIPTIONAL REGULATOR CYNR"/>
    <property type="match status" value="1"/>
</dbReference>
<dbReference type="GO" id="GO:0003700">
    <property type="term" value="F:DNA-binding transcription factor activity"/>
    <property type="evidence" value="ECO:0007669"/>
    <property type="project" value="InterPro"/>
</dbReference>
<dbReference type="GO" id="GO:0032993">
    <property type="term" value="C:protein-DNA complex"/>
    <property type="evidence" value="ECO:0007669"/>
    <property type="project" value="TreeGrafter"/>
</dbReference>
<protein>
    <submittedName>
        <fullName evidence="6">LysR family transcriptional regulator</fullName>
    </submittedName>
</protein>
<dbReference type="SUPFAM" id="SSF53850">
    <property type="entry name" value="Periplasmic binding protein-like II"/>
    <property type="match status" value="1"/>
</dbReference>
<dbReference type="InterPro" id="IPR000847">
    <property type="entry name" value="LysR_HTH_N"/>
</dbReference>
<dbReference type="FunFam" id="1.10.10.10:FF:000001">
    <property type="entry name" value="LysR family transcriptional regulator"/>
    <property type="match status" value="1"/>
</dbReference>
<keyword evidence="3" id="KW-0238">DNA-binding</keyword>
<dbReference type="InterPro" id="IPR036388">
    <property type="entry name" value="WH-like_DNA-bd_sf"/>
</dbReference>
<reference evidence="6" key="1">
    <citation type="journal article" date="2021" name="PeerJ">
        <title>Extensive microbial diversity within the chicken gut microbiome revealed by metagenomics and culture.</title>
        <authorList>
            <person name="Gilroy R."/>
            <person name="Ravi A."/>
            <person name="Getino M."/>
            <person name="Pursley I."/>
            <person name="Horton D.L."/>
            <person name="Alikhan N.F."/>
            <person name="Baker D."/>
            <person name="Gharbi K."/>
            <person name="Hall N."/>
            <person name="Watson M."/>
            <person name="Adriaenssens E.M."/>
            <person name="Foster-Nyarko E."/>
            <person name="Jarju S."/>
            <person name="Secka A."/>
            <person name="Antonio M."/>
            <person name="Oren A."/>
            <person name="Chaudhuri R.R."/>
            <person name="La Ragione R."/>
            <person name="Hildebrand F."/>
            <person name="Pallen M.J."/>
        </authorList>
    </citation>
    <scope>NUCLEOTIDE SEQUENCE</scope>
    <source>
        <strain evidence="6">ChiGjej2B2-7701</strain>
    </source>
</reference>
<dbReference type="InterPro" id="IPR036390">
    <property type="entry name" value="WH_DNA-bd_sf"/>
</dbReference>
<comment type="similarity">
    <text evidence="1">Belongs to the LysR transcriptional regulatory family.</text>
</comment>
<reference evidence="6" key="2">
    <citation type="submission" date="2021-09" db="EMBL/GenBank/DDBJ databases">
        <authorList>
            <person name="Gilroy R."/>
        </authorList>
    </citation>
    <scope>NUCLEOTIDE SEQUENCE</scope>
    <source>
        <strain evidence="6">ChiGjej2B2-7701</strain>
    </source>
</reference>
<gene>
    <name evidence="6" type="ORF">K8U80_09700</name>
</gene>
<dbReference type="CDD" id="cd05466">
    <property type="entry name" value="PBP2_LTTR_substrate"/>
    <property type="match status" value="1"/>
</dbReference>
<dbReference type="Pfam" id="PF03466">
    <property type="entry name" value="LysR_substrate"/>
    <property type="match status" value="1"/>
</dbReference>
<accession>A0A921LS20</accession>
<comment type="caution">
    <text evidence="6">The sequence shown here is derived from an EMBL/GenBank/DDBJ whole genome shotgun (WGS) entry which is preliminary data.</text>
</comment>
<dbReference type="AlphaFoldDB" id="A0A921LS20"/>
<dbReference type="EMBL" id="DYVF01000058">
    <property type="protein sequence ID" value="HJG31647.1"/>
    <property type="molecule type" value="Genomic_DNA"/>
</dbReference>
<organism evidence="6 7">
    <name type="scientific">Collinsella ihumii</name>
    <dbReference type="NCBI Taxonomy" id="1720204"/>
    <lineage>
        <taxon>Bacteria</taxon>
        <taxon>Bacillati</taxon>
        <taxon>Actinomycetota</taxon>
        <taxon>Coriobacteriia</taxon>
        <taxon>Coriobacteriales</taxon>
        <taxon>Coriobacteriaceae</taxon>
        <taxon>Collinsella</taxon>
    </lineage>
</organism>
<proteinExistence type="inferred from homology"/>
<dbReference type="SUPFAM" id="SSF46785">
    <property type="entry name" value="Winged helix' DNA-binding domain"/>
    <property type="match status" value="1"/>
</dbReference>
<evidence type="ECO:0000259" key="5">
    <source>
        <dbReference type="PROSITE" id="PS50931"/>
    </source>
</evidence>
<dbReference type="Proteomes" id="UP000746751">
    <property type="component" value="Unassembled WGS sequence"/>
</dbReference>
<dbReference type="PROSITE" id="PS50931">
    <property type="entry name" value="HTH_LYSR"/>
    <property type="match status" value="1"/>
</dbReference>
<name>A0A921LS20_9ACTN</name>
<evidence type="ECO:0000256" key="1">
    <source>
        <dbReference type="ARBA" id="ARBA00009437"/>
    </source>
</evidence>
<evidence type="ECO:0000256" key="4">
    <source>
        <dbReference type="ARBA" id="ARBA00023163"/>
    </source>
</evidence>
<dbReference type="PANTHER" id="PTHR30346">
    <property type="entry name" value="TRANSCRIPTIONAL DUAL REGULATOR HCAR-RELATED"/>
    <property type="match status" value="1"/>
</dbReference>
<dbReference type="Pfam" id="PF00126">
    <property type="entry name" value="HTH_1"/>
    <property type="match status" value="1"/>
</dbReference>
<dbReference type="GO" id="GO:0003677">
    <property type="term" value="F:DNA binding"/>
    <property type="evidence" value="ECO:0007669"/>
    <property type="project" value="UniProtKB-KW"/>
</dbReference>
<evidence type="ECO:0000313" key="7">
    <source>
        <dbReference type="Proteomes" id="UP000746751"/>
    </source>
</evidence>
<sequence>MDIRQIRYFVHAVEGRSLSAAAKRQFVTVQAVSKAISELEHELGIQLLTRGNHGVKPTAVGVAFYERARKTLANFDELDDFTKHFPTSRDNEHMSIALCSPSFANVEGVMASLSKFIGKRLGLDLEIFIAPGRESIEALHAGVIDAACTLGEYASPGTDCVSVGSLPTGVALARTHPLAHNRTISLSEMTPYPVVWSETFDDFNHSIHAMYRERGLASEAVRFPSNATDEQVSAFFSEQNGMAFGAVLPFNQTSGNLLTFLPVDQRDQVRVPLCLITLKSQKTDAYRAFERSAATIFRGGQILGSS</sequence>
<evidence type="ECO:0000313" key="6">
    <source>
        <dbReference type="EMBL" id="HJG31647.1"/>
    </source>
</evidence>